<dbReference type="Proteomes" id="UP001054945">
    <property type="component" value="Unassembled WGS sequence"/>
</dbReference>
<gene>
    <name evidence="1" type="ORF">CEXT_179781</name>
</gene>
<evidence type="ECO:0000313" key="1">
    <source>
        <dbReference type="EMBL" id="GIY29662.1"/>
    </source>
</evidence>
<proteinExistence type="predicted"/>
<organism evidence="1 2">
    <name type="scientific">Caerostris extrusa</name>
    <name type="common">Bark spider</name>
    <name type="synonym">Caerostris bankana</name>
    <dbReference type="NCBI Taxonomy" id="172846"/>
    <lineage>
        <taxon>Eukaryota</taxon>
        <taxon>Metazoa</taxon>
        <taxon>Ecdysozoa</taxon>
        <taxon>Arthropoda</taxon>
        <taxon>Chelicerata</taxon>
        <taxon>Arachnida</taxon>
        <taxon>Araneae</taxon>
        <taxon>Araneomorphae</taxon>
        <taxon>Entelegynae</taxon>
        <taxon>Araneoidea</taxon>
        <taxon>Araneidae</taxon>
        <taxon>Caerostris</taxon>
    </lineage>
</organism>
<protein>
    <submittedName>
        <fullName evidence="1">Uncharacterized protein</fullName>
    </submittedName>
</protein>
<sequence>MKGVQGYAEFKIHCTLQRDTLKAKAMDKCVVTGISHLRHPKNISSITTERVDRGLPSLLVASFYFLMARNRTNFDSQVQANCGASLSI</sequence>
<dbReference type="AlphaFoldDB" id="A0AAV4S7Z9"/>
<name>A0AAV4S7Z9_CAEEX</name>
<evidence type="ECO:0000313" key="2">
    <source>
        <dbReference type="Proteomes" id="UP001054945"/>
    </source>
</evidence>
<dbReference type="EMBL" id="BPLR01009108">
    <property type="protein sequence ID" value="GIY29662.1"/>
    <property type="molecule type" value="Genomic_DNA"/>
</dbReference>
<accession>A0AAV4S7Z9</accession>
<keyword evidence="2" id="KW-1185">Reference proteome</keyword>
<reference evidence="1 2" key="1">
    <citation type="submission" date="2021-06" db="EMBL/GenBank/DDBJ databases">
        <title>Caerostris extrusa draft genome.</title>
        <authorList>
            <person name="Kono N."/>
            <person name="Arakawa K."/>
        </authorList>
    </citation>
    <scope>NUCLEOTIDE SEQUENCE [LARGE SCALE GENOMIC DNA]</scope>
</reference>
<comment type="caution">
    <text evidence="1">The sequence shown here is derived from an EMBL/GenBank/DDBJ whole genome shotgun (WGS) entry which is preliminary data.</text>
</comment>